<geneLocation type="plasmid" evidence="5 6">
    <name>pSCATT</name>
</geneLocation>
<dbReference type="Proteomes" id="UP000007842">
    <property type="component" value="Plasmid pSCATT"/>
</dbReference>
<proteinExistence type="predicted"/>
<name>F8JMC3_STREN</name>
<sequence>MNMAGRTVRADRAAGTREAIMTAAERLFAEHGLVAVSSRQISEAAGQGNNTAVGYHFGGKTELVRAIMRRHTEPIEDIRRAMLARTADSAELRDWVACLVRPVPVHLATLGTPSWYARCAVQIMTDPMTRAMVTDEALTRDTLRRTVDGLDRCLAALPERVRAERGEMARHLIIHTCAERERALAEGTGALQPSWEETATSLTDAITGLLLAPVTPRPAPKENRP</sequence>
<dbReference type="EMBL" id="CP003229">
    <property type="protein sequence ID" value="AEW99242.1"/>
    <property type="molecule type" value="Genomic_DNA"/>
</dbReference>
<evidence type="ECO:0000256" key="3">
    <source>
        <dbReference type="ARBA" id="ARBA00023163"/>
    </source>
</evidence>
<keyword evidence="6" id="KW-1185">Reference proteome</keyword>
<keyword evidence="3" id="KW-0804">Transcription</keyword>
<gene>
    <name evidence="5" type="ordered locus">SCATT_p10490</name>
</gene>
<keyword evidence="5" id="KW-0614">Plasmid</keyword>
<accession>G8XE88</accession>
<dbReference type="Gene3D" id="1.10.357.10">
    <property type="entry name" value="Tetracycline Repressor, domain 2"/>
    <property type="match status" value="1"/>
</dbReference>
<evidence type="ECO:0000256" key="2">
    <source>
        <dbReference type="ARBA" id="ARBA00023125"/>
    </source>
</evidence>
<reference evidence="6" key="1">
    <citation type="submission" date="2011-12" db="EMBL/GenBank/DDBJ databases">
        <title>Complete genome sequence of Streptomyces cattleya strain DSM 46488.</title>
        <authorList>
            <person name="Ou H.-Y."/>
            <person name="Li P."/>
            <person name="Zhao C."/>
            <person name="O'Hagan D."/>
            <person name="Deng Z."/>
        </authorList>
    </citation>
    <scope>NUCLEOTIDE SEQUENCE [LARGE SCALE GENOMIC DNA]</scope>
    <source>
        <strain evidence="6">ATCC 35852 / DSM 46488 / JCM 4925 / NBRC 14057 / NRRL 8057</strain>
        <plasmid evidence="6">Plasmid pSCATT</plasmid>
    </source>
</reference>
<protein>
    <submittedName>
        <fullName evidence="5">TetR family transcriptional regulator</fullName>
    </submittedName>
</protein>
<dbReference type="PATRIC" id="fig|1003195.11.peg.666"/>
<evidence type="ECO:0000313" key="5">
    <source>
        <dbReference type="EMBL" id="AEW99242.1"/>
    </source>
</evidence>
<feature type="domain" description="HTH tetR-type" evidence="4">
    <location>
        <begin position="20"/>
        <end position="67"/>
    </location>
</feature>
<dbReference type="Pfam" id="PF00440">
    <property type="entry name" value="TetR_N"/>
    <property type="match status" value="1"/>
</dbReference>
<dbReference type="PANTHER" id="PTHR30055:SF234">
    <property type="entry name" value="HTH-TYPE TRANSCRIPTIONAL REGULATOR BETI"/>
    <property type="match status" value="1"/>
</dbReference>
<dbReference type="InterPro" id="IPR009057">
    <property type="entry name" value="Homeodomain-like_sf"/>
</dbReference>
<organism evidence="5 6">
    <name type="scientific">Streptantibioticus cattleyicolor (strain ATCC 35852 / DSM 46488 / JCM 4925 / NBRC 14057 / NRRL 8057)</name>
    <name type="common">Streptomyces cattleya</name>
    <dbReference type="NCBI Taxonomy" id="1003195"/>
    <lineage>
        <taxon>Bacteria</taxon>
        <taxon>Bacillati</taxon>
        <taxon>Actinomycetota</taxon>
        <taxon>Actinomycetes</taxon>
        <taxon>Kitasatosporales</taxon>
        <taxon>Streptomycetaceae</taxon>
        <taxon>Streptantibioticus</taxon>
    </lineage>
</organism>
<dbReference type="HOGENOM" id="CLU_069356_19_2_11"/>
<keyword evidence="2" id="KW-0238">DNA-binding</keyword>
<evidence type="ECO:0000313" key="6">
    <source>
        <dbReference type="Proteomes" id="UP000007842"/>
    </source>
</evidence>
<evidence type="ECO:0000256" key="1">
    <source>
        <dbReference type="ARBA" id="ARBA00023015"/>
    </source>
</evidence>
<dbReference type="InterPro" id="IPR001647">
    <property type="entry name" value="HTH_TetR"/>
</dbReference>
<dbReference type="AlphaFoldDB" id="F8JMC3"/>
<dbReference type="SUPFAM" id="SSF46689">
    <property type="entry name" value="Homeodomain-like"/>
    <property type="match status" value="1"/>
</dbReference>
<dbReference type="OrthoDB" id="2356263at2"/>
<evidence type="ECO:0000259" key="4">
    <source>
        <dbReference type="Pfam" id="PF00440"/>
    </source>
</evidence>
<dbReference type="GO" id="GO:0000976">
    <property type="term" value="F:transcription cis-regulatory region binding"/>
    <property type="evidence" value="ECO:0007669"/>
    <property type="project" value="TreeGrafter"/>
</dbReference>
<dbReference type="KEGG" id="scy:SCATT_p10490"/>
<dbReference type="GO" id="GO:0003700">
    <property type="term" value="F:DNA-binding transcription factor activity"/>
    <property type="evidence" value="ECO:0007669"/>
    <property type="project" value="TreeGrafter"/>
</dbReference>
<dbReference type="PANTHER" id="PTHR30055">
    <property type="entry name" value="HTH-TYPE TRANSCRIPTIONAL REGULATOR RUTR"/>
    <property type="match status" value="1"/>
</dbReference>
<dbReference type="InterPro" id="IPR050109">
    <property type="entry name" value="HTH-type_TetR-like_transc_reg"/>
</dbReference>
<keyword evidence="1" id="KW-0805">Transcription regulation</keyword>
<accession>F8JMC3</accession>
<dbReference type="KEGG" id="sct:SCAT_p0689"/>